<evidence type="ECO:0000256" key="1">
    <source>
        <dbReference type="SAM" id="MobiDB-lite"/>
    </source>
</evidence>
<feature type="region of interest" description="Disordered" evidence="1">
    <location>
        <begin position="19"/>
        <end position="57"/>
    </location>
</feature>
<reference evidence="2 3" key="1">
    <citation type="journal article" date="2023" name="Insect Mol. Biol.">
        <title>Genome sequencing provides insights into the evolution of gene families encoding plant cell wall-degrading enzymes in longhorned beetles.</title>
        <authorList>
            <person name="Shin N.R."/>
            <person name="Okamura Y."/>
            <person name="Kirsch R."/>
            <person name="Pauchet Y."/>
        </authorList>
    </citation>
    <scope>NUCLEOTIDE SEQUENCE [LARGE SCALE GENOMIC DNA]</scope>
    <source>
        <strain evidence="2">EAD_L_NR</strain>
    </source>
</reference>
<organism evidence="2 3">
    <name type="scientific">Exocentrus adspersus</name>
    <dbReference type="NCBI Taxonomy" id="1586481"/>
    <lineage>
        <taxon>Eukaryota</taxon>
        <taxon>Metazoa</taxon>
        <taxon>Ecdysozoa</taxon>
        <taxon>Arthropoda</taxon>
        <taxon>Hexapoda</taxon>
        <taxon>Insecta</taxon>
        <taxon>Pterygota</taxon>
        <taxon>Neoptera</taxon>
        <taxon>Endopterygota</taxon>
        <taxon>Coleoptera</taxon>
        <taxon>Polyphaga</taxon>
        <taxon>Cucujiformia</taxon>
        <taxon>Chrysomeloidea</taxon>
        <taxon>Cerambycidae</taxon>
        <taxon>Lamiinae</taxon>
        <taxon>Acanthocinini</taxon>
        <taxon>Exocentrus</taxon>
    </lineage>
</organism>
<comment type="caution">
    <text evidence="2">The sequence shown here is derived from an EMBL/GenBank/DDBJ whole genome shotgun (WGS) entry which is preliminary data.</text>
</comment>
<dbReference type="EMBL" id="JANEYG010000009">
    <property type="protein sequence ID" value="KAJ8921625.1"/>
    <property type="molecule type" value="Genomic_DNA"/>
</dbReference>
<protein>
    <submittedName>
        <fullName evidence="2">Uncharacterized protein</fullName>
    </submittedName>
</protein>
<accession>A0AAV8W4U9</accession>
<evidence type="ECO:0000313" key="2">
    <source>
        <dbReference type="EMBL" id="KAJ8921625.1"/>
    </source>
</evidence>
<dbReference type="Proteomes" id="UP001159042">
    <property type="component" value="Unassembled WGS sequence"/>
</dbReference>
<dbReference type="AlphaFoldDB" id="A0AAV8W4U9"/>
<keyword evidence="3" id="KW-1185">Reference proteome</keyword>
<sequence length="141" mass="15175">MMTTFQQQQLMLNLKTANMPSAQTGTPPNIPQEMSVEVEEPEPPAPGTEEPPAKIPRIGGPCEGINYIYDLSQTGEVITGPGAHSNTIAGILGGALPKLSSDDADAVSKAKKYAMEQSIRMVLMKQTIAYQQQVSFDVAWL</sequence>
<proteinExistence type="predicted"/>
<name>A0AAV8W4U9_9CUCU</name>
<gene>
    <name evidence="2" type="ORF">NQ315_010534</name>
</gene>
<evidence type="ECO:0000313" key="3">
    <source>
        <dbReference type="Proteomes" id="UP001159042"/>
    </source>
</evidence>